<reference evidence="5 6" key="1">
    <citation type="submission" date="2018-03" db="EMBL/GenBank/DDBJ databases">
        <title>Genome sequence of Clostridium vincentii DSM 10228.</title>
        <authorList>
            <person name="Poehlein A."/>
            <person name="Daniel R."/>
        </authorList>
    </citation>
    <scope>NUCLEOTIDE SEQUENCE [LARGE SCALE GENOMIC DNA]</scope>
    <source>
        <strain evidence="5 6">DSM 10228</strain>
    </source>
</reference>
<dbReference type="Pfam" id="PF13732">
    <property type="entry name" value="DrrA1-3_C"/>
    <property type="match status" value="1"/>
</dbReference>
<dbReference type="Pfam" id="PF00005">
    <property type="entry name" value="ABC_tran"/>
    <property type="match status" value="1"/>
</dbReference>
<evidence type="ECO:0000313" key="5">
    <source>
        <dbReference type="EMBL" id="PRR81231.1"/>
    </source>
</evidence>
<dbReference type="Proteomes" id="UP000239471">
    <property type="component" value="Unassembled WGS sequence"/>
</dbReference>
<dbReference type="OrthoDB" id="9804819at2"/>
<dbReference type="Gene3D" id="3.40.50.300">
    <property type="entry name" value="P-loop containing nucleotide triphosphate hydrolases"/>
    <property type="match status" value="1"/>
</dbReference>
<dbReference type="RefSeq" id="WP_106060563.1">
    <property type="nucleotide sequence ID" value="NZ_PVXQ01000033.1"/>
</dbReference>
<protein>
    <submittedName>
        <fullName evidence="5">Daunorubicin/doxorubicin resistance ATP-binding protein DrrA</fullName>
        <ecNumber evidence="5">3.6.3.-</ecNumber>
    </submittedName>
</protein>
<organism evidence="5 6">
    <name type="scientific">Clostridium vincentii</name>
    <dbReference type="NCBI Taxonomy" id="52704"/>
    <lineage>
        <taxon>Bacteria</taxon>
        <taxon>Bacillati</taxon>
        <taxon>Bacillota</taxon>
        <taxon>Clostridia</taxon>
        <taxon>Eubacteriales</taxon>
        <taxon>Clostridiaceae</taxon>
        <taxon>Clostridium</taxon>
    </lineage>
</organism>
<keyword evidence="1" id="KW-0813">Transport</keyword>
<dbReference type="InterPro" id="IPR003439">
    <property type="entry name" value="ABC_transporter-like_ATP-bd"/>
</dbReference>
<sequence length="314" mass="35540">MSMIEVKNVIKRFNDKLVTDNLTFSIDEGEIFGLLGPNGSGKSTLINTMVGLIKMDKGEIIIGDYNISKDSLKARKIVGLVPQEIALFQGLNAKDNLEYWGGLYGLNGALLKERINEVLKIVSLEDQGKKVVKKYSGGMKRRLNIAAALMHHPKILIMDEPTVGIDPQSRNCIFEMIQKINKENKTTIIYTSHYMEEIELLCNKILIIDQGKEVAYGTKEDLKRMIKNNKVINIRATGELDSLMFQLEKSKDIRQVEVEGENLKIVANEKMDLNELLLEISKQKVNIKNISIEEVSLEEVFLTLTGKKLRDKED</sequence>
<dbReference type="InterPro" id="IPR017871">
    <property type="entry name" value="ABC_transporter-like_CS"/>
</dbReference>
<dbReference type="SUPFAM" id="SSF52540">
    <property type="entry name" value="P-loop containing nucleoside triphosphate hydrolases"/>
    <property type="match status" value="1"/>
</dbReference>
<evidence type="ECO:0000256" key="1">
    <source>
        <dbReference type="ARBA" id="ARBA00022448"/>
    </source>
</evidence>
<dbReference type="GO" id="GO:0016887">
    <property type="term" value="F:ATP hydrolysis activity"/>
    <property type="evidence" value="ECO:0007669"/>
    <property type="project" value="InterPro"/>
</dbReference>
<dbReference type="GO" id="GO:0005524">
    <property type="term" value="F:ATP binding"/>
    <property type="evidence" value="ECO:0007669"/>
    <property type="project" value="UniProtKB-KW"/>
</dbReference>
<feature type="domain" description="ABC transporter" evidence="4">
    <location>
        <begin position="4"/>
        <end position="235"/>
    </location>
</feature>
<keyword evidence="3 5" id="KW-0067">ATP-binding</keyword>
<dbReference type="PANTHER" id="PTHR43582:SF2">
    <property type="entry name" value="LINEARMYCIN RESISTANCE ATP-BINDING PROTEIN LNRL"/>
    <property type="match status" value="1"/>
</dbReference>
<comment type="caution">
    <text evidence="5">The sequence shown here is derived from an EMBL/GenBank/DDBJ whole genome shotgun (WGS) entry which is preliminary data.</text>
</comment>
<dbReference type="EC" id="3.6.3.-" evidence="5"/>
<dbReference type="SMART" id="SM00382">
    <property type="entry name" value="AAA"/>
    <property type="match status" value="1"/>
</dbReference>
<gene>
    <name evidence="5" type="primary">drrA_3</name>
    <name evidence="5" type="ORF">CLVI_26430</name>
</gene>
<dbReference type="AlphaFoldDB" id="A0A2T0BBF7"/>
<dbReference type="EMBL" id="PVXQ01000033">
    <property type="protein sequence ID" value="PRR81231.1"/>
    <property type="molecule type" value="Genomic_DNA"/>
</dbReference>
<evidence type="ECO:0000256" key="3">
    <source>
        <dbReference type="ARBA" id="ARBA00022840"/>
    </source>
</evidence>
<dbReference type="PROSITE" id="PS50893">
    <property type="entry name" value="ABC_TRANSPORTER_2"/>
    <property type="match status" value="1"/>
</dbReference>
<dbReference type="InterPro" id="IPR027417">
    <property type="entry name" value="P-loop_NTPase"/>
</dbReference>
<evidence type="ECO:0000259" key="4">
    <source>
        <dbReference type="PROSITE" id="PS50893"/>
    </source>
</evidence>
<dbReference type="PANTHER" id="PTHR43582">
    <property type="entry name" value="LINEARMYCIN RESISTANCE ATP-BINDING PROTEIN LNRL"/>
    <property type="match status" value="1"/>
</dbReference>
<keyword evidence="6" id="KW-1185">Reference proteome</keyword>
<accession>A0A2T0BBF7</accession>
<evidence type="ECO:0000313" key="6">
    <source>
        <dbReference type="Proteomes" id="UP000239471"/>
    </source>
</evidence>
<evidence type="ECO:0000256" key="2">
    <source>
        <dbReference type="ARBA" id="ARBA00022741"/>
    </source>
</evidence>
<proteinExistence type="predicted"/>
<dbReference type="InterPro" id="IPR003593">
    <property type="entry name" value="AAA+_ATPase"/>
</dbReference>
<name>A0A2T0BBF7_9CLOT</name>
<dbReference type="PROSITE" id="PS00211">
    <property type="entry name" value="ABC_TRANSPORTER_1"/>
    <property type="match status" value="1"/>
</dbReference>
<dbReference type="InterPro" id="IPR025302">
    <property type="entry name" value="DrrA1/2-like_C"/>
</dbReference>
<keyword evidence="5" id="KW-0378">Hydrolase</keyword>
<keyword evidence="2" id="KW-0547">Nucleotide-binding</keyword>